<gene>
    <name evidence="1" type="ORF">SAMN04487911_12726</name>
</gene>
<evidence type="ECO:0000313" key="1">
    <source>
        <dbReference type="EMBL" id="SHJ61302.1"/>
    </source>
</evidence>
<dbReference type="Proteomes" id="UP000184231">
    <property type="component" value="Unassembled WGS sequence"/>
</dbReference>
<evidence type="ECO:0000313" key="2">
    <source>
        <dbReference type="Proteomes" id="UP000184231"/>
    </source>
</evidence>
<organism evidence="1 2">
    <name type="scientific">Arenibacter nanhaiticus</name>
    <dbReference type="NCBI Taxonomy" id="558155"/>
    <lineage>
        <taxon>Bacteria</taxon>
        <taxon>Pseudomonadati</taxon>
        <taxon>Bacteroidota</taxon>
        <taxon>Flavobacteriia</taxon>
        <taxon>Flavobacteriales</taxon>
        <taxon>Flavobacteriaceae</taxon>
        <taxon>Arenibacter</taxon>
    </lineage>
</organism>
<proteinExistence type="predicted"/>
<name>A0A1M6KQV4_9FLAO</name>
<dbReference type="AlphaFoldDB" id="A0A1M6KQV4"/>
<reference evidence="1 2" key="1">
    <citation type="submission" date="2016-11" db="EMBL/GenBank/DDBJ databases">
        <authorList>
            <person name="Jaros S."/>
            <person name="Januszkiewicz K."/>
            <person name="Wedrychowicz H."/>
        </authorList>
    </citation>
    <scope>NUCLEOTIDE SEQUENCE [LARGE SCALE GENOMIC DNA]</scope>
    <source>
        <strain evidence="1 2">CGMCC 1.8863</strain>
    </source>
</reference>
<accession>A0A1M6KQV4</accession>
<keyword evidence="2" id="KW-1185">Reference proteome</keyword>
<sequence length="93" mass="10178">MVRPPSIYKLLYPLSWIAFNIAGNVPFTSIAFSWYGAGMETIVVLRTKTGLLKGHSPSKLQTISKVFLPMTIASIPAMNFTNPKSEPSGFGMI</sequence>
<protein>
    <submittedName>
        <fullName evidence="1">Uncharacterized protein</fullName>
    </submittedName>
</protein>
<dbReference type="EMBL" id="FQYX01000027">
    <property type="protein sequence ID" value="SHJ61302.1"/>
    <property type="molecule type" value="Genomic_DNA"/>
</dbReference>